<dbReference type="Pfam" id="PF17762">
    <property type="entry name" value="HTH_ParB"/>
    <property type="match status" value="1"/>
</dbReference>
<dbReference type="RefSeq" id="WP_054735588.1">
    <property type="nucleotide sequence ID" value="NZ_CP009431.1"/>
</dbReference>
<dbReference type="SUPFAM" id="SSF109709">
    <property type="entry name" value="KorB DNA-binding domain-like"/>
    <property type="match status" value="1"/>
</dbReference>
<evidence type="ECO:0000313" key="3">
    <source>
        <dbReference type="EMBL" id="AMU92929.1"/>
    </source>
</evidence>
<sequence length="606" mass="66341">MAMITAKLSQLRLSPLNQRRVKPAAIESIADDIAAHGLLQNLVAYEEDGLFWVFAGGRRYRGLKELAKRKTIKNSDSFPVEVRTKDEAIELSLAENFQREDMHPADSIRAFAALRDTGMDVDEIATRFGQAVSFVYKMLRLSALNPALMDILAKDQLTLEAAKALTLTGDQEQQLKVFKASNGHAHTIRRMLTTEKVTTESGAFLFVGREAYEAKDGTITVDLFSQGDEGFADQPEIVQELAEEKLDALADEYRAAGWFEVSATLDQPYDLYTKGYLYQSQREPTKAEAARMAEIDTEIEAIAEAEGEDSERIEPLSDERDAITEALRIYTPEQKAIGGVALWVSRDGSLGQRVYRAKAEPRAKGSGIDGPAPLYGNSLFADLTRIKTQIVQEGVASNPALALDVLLDSLAGQLLHGGRSYQMALEVQAKAVPTDVPDELMATSDVRPVEETMATRFASLPIEGRFDAIRSMDGDDKMALLAGLVATMVDGTVFAGGSPGERHRHFEQIAKAAEVDVSSRWTAPIAVFDRMKRPALITLLREQVGDASASNCATIKKKADLAVNVSERLPAKWLPAPMIVGAFDQADLPELDEADAEDIEEDAEMA</sequence>
<feature type="domain" description="ParB-like N-terminal" evidence="2">
    <location>
        <begin position="4"/>
        <end position="97"/>
    </location>
</feature>
<protein>
    <submittedName>
        <fullName evidence="3">Chromosome partitioning protein ParB</fullName>
    </submittedName>
</protein>
<dbReference type="InterPro" id="IPR036086">
    <property type="entry name" value="ParB/Sulfiredoxin_sf"/>
</dbReference>
<evidence type="ECO:0000313" key="4">
    <source>
        <dbReference type="Proteomes" id="UP000076088"/>
    </source>
</evidence>
<dbReference type="PANTHER" id="PTHR33375:SF7">
    <property type="entry name" value="CHROMOSOME 2-PARTITIONING PROTEIN PARB-RELATED"/>
    <property type="match status" value="1"/>
</dbReference>
<dbReference type="CDD" id="cd16406">
    <property type="entry name" value="ParB_N_like"/>
    <property type="match status" value="1"/>
</dbReference>
<dbReference type="InterPro" id="IPR050336">
    <property type="entry name" value="Chromosome_partition/occlusion"/>
</dbReference>
<keyword evidence="3" id="KW-0614">Plasmid</keyword>
<proteinExistence type="inferred from homology"/>
<dbReference type="Pfam" id="PF02195">
    <property type="entry name" value="ParB_N"/>
    <property type="match status" value="1"/>
</dbReference>
<dbReference type="Gene3D" id="1.10.10.2830">
    <property type="match status" value="1"/>
</dbReference>
<gene>
    <name evidence="3" type="ORF">ATM17_40330</name>
</gene>
<dbReference type="AlphaFoldDB" id="A0AAC9B017"/>
<dbReference type="Gene3D" id="3.90.1530.30">
    <property type="match status" value="1"/>
</dbReference>
<dbReference type="PANTHER" id="PTHR33375">
    <property type="entry name" value="CHROMOSOME-PARTITIONING PROTEIN PARB-RELATED"/>
    <property type="match status" value="1"/>
</dbReference>
<dbReference type="GO" id="GO:0007059">
    <property type="term" value="P:chromosome segregation"/>
    <property type="evidence" value="ECO:0007669"/>
    <property type="project" value="TreeGrafter"/>
</dbReference>
<reference evidence="4" key="1">
    <citation type="submission" date="2015-11" db="EMBL/GenBank/DDBJ databases">
        <title>Complete genome sequence of a polyethylene-glycol degrader Sphingopyxis macrogoltabida 203N (NBRC 111659).</title>
        <authorList>
            <person name="Yoshiyuki O."/>
            <person name="Shouta N."/>
            <person name="Nagata Y."/>
            <person name="Numata M."/>
            <person name="Tsuchikane K."/>
            <person name="Hosoyama A."/>
            <person name="Yamazoe A."/>
            <person name="Tsuda M."/>
            <person name="Fujita N."/>
            <person name="Kawai F."/>
        </authorList>
    </citation>
    <scope>NUCLEOTIDE SEQUENCE [LARGE SCALE GENOMIC DNA]</scope>
    <source>
        <strain evidence="4">203N</strain>
        <plasmid evidence="4">unnamed2</plasmid>
    </source>
</reference>
<dbReference type="GO" id="GO:0005694">
    <property type="term" value="C:chromosome"/>
    <property type="evidence" value="ECO:0007669"/>
    <property type="project" value="TreeGrafter"/>
</dbReference>
<comment type="similarity">
    <text evidence="1">Belongs to the ParB family.</text>
</comment>
<keyword evidence="4" id="KW-1185">Reference proteome</keyword>
<name>A0AAC9B017_SPHMC</name>
<dbReference type="SUPFAM" id="SSF110849">
    <property type="entry name" value="ParB/Sulfiredoxin"/>
    <property type="match status" value="1"/>
</dbReference>
<dbReference type="KEGG" id="smaz:LH19_28330"/>
<accession>A0AAC9B017</accession>
<dbReference type="InterPro" id="IPR041468">
    <property type="entry name" value="HTH_ParB/Spo0J"/>
</dbReference>
<geneLocation type="plasmid" evidence="3 4">
    <name>unnamed2</name>
</geneLocation>
<organism evidence="3 4">
    <name type="scientific">Sphingopyxis macrogoltabida</name>
    <name type="common">Sphingomonas macrogoltabidus</name>
    <dbReference type="NCBI Taxonomy" id="33050"/>
    <lineage>
        <taxon>Bacteria</taxon>
        <taxon>Pseudomonadati</taxon>
        <taxon>Pseudomonadota</taxon>
        <taxon>Alphaproteobacteria</taxon>
        <taxon>Sphingomonadales</taxon>
        <taxon>Sphingomonadaceae</taxon>
        <taxon>Sphingopyxis</taxon>
    </lineage>
</organism>
<evidence type="ECO:0000259" key="2">
    <source>
        <dbReference type="SMART" id="SM00470"/>
    </source>
</evidence>
<dbReference type="Proteomes" id="UP000076088">
    <property type="component" value="Plasmid unnamed2"/>
</dbReference>
<evidence type="ECO:0000256" key="1">
    <source>
        <dbReference type="ARBA" id="ARBA00006295"/>
    </source>
</evidence>
<reference evidence="3 4" key="2">
    <citation type="journal article" date="2016" name="Genome Announc.">
        <title>Complete Genome Sequence of Sphingopyxis macrogoltabida Strain 203N (NBRC 111659), a Polyethylene Glycol Degrader.</title>
        <authorList>
            <person name="Ohtsubo Y."/>
            <person name="Nonoyama S."/>
            <person name="Nagata Y."/>
            <person name="Numata M."/>
            <person name="Tsuchikane K."/>
            <person name="Hosoyama A."/>
            <person name="Yamazoe A."/>
            <person name="Tsuda M."/>
            <person name="Fujita N."/>
            <person name="Kawai F."/>
        </authorList>
    </citation>
    <scope>NUCLEOTIDE SEQUENCE [LARGE SCALE GENOMIC DNA]</scope>
    <source>
        <strain evidence="3 4">203N</strain>
    </source>
</reference>
<dbReference type="InterPro" id="IPR003115">
    <property type="entry name" value="ParB_N"/>
</dbReference>
<dbReference type="SMART" id="SM00470">
    <property type="entry name" value="ParB"/>
    <property type="match status" value="1"/>
</dbReference>
<dbReference type="FunFam" id="1.10.10.2830:FF:000001">
    <property type="entry name" value="Chromosome partitioning protein ParB"/>
    <property type="match status" value="1"/>
</dbReference>
<dbReference type="EMBL" id="CP013346">
    <property type="protein sequence ID" value="AMU92929.1"/>
    <property type="molecule type" value="Genomic_DNA"/>
</dbReference>